<gene>
    <name evidence="1" type="ORF">Mth01_13950</name>
</gene>
<dbReference type="Proteomes" id="UP000610966">
    <property type="component" value="Unassembled WGS sequence"/>
</dbReference>
<dbReference type="RefSeq" id="WP_204013192.1">
    <property type="nucleotide sequence ID" value="NZ_BOOG01000012.1"/>
</dbReference>
<evidence type="ECO:0000313" key="2">
    <source>
        <dbReference type="Proteomes" id="UP000610966"/>
    </source>
</evidence>
<organism evidence="1 2">
    <name type="scientific">Sphaerimonospora thailandensis</name>
    <dbReference type="NCBI Taxonomy" id="795644"/>
    <lineage>
        <taxon>Bacteria</taxon>
        <taxon>Bacillati</taxon>
        <taxon>Actinomycetota</taxon>
        <taxon>Actinomycetes</taxon>
        <taxon>Streptosporangiales</taxon>
        <taxon>Streptosporangiaceae</taxon>
        <taxon>Sphaerimonospora</taxon>
    </lineage>
</organism>
<comment type="caution">
    <text evidence="1">The sequence shown here is derived from an EMBL/GenBank/DDBJ whole genome shotgun (WGS) entry which is preliminary data.</text>
</comment>
<evidence type="ECO:0008006" key="3">
    <source>
        <dbReference type="Google" id="ProtNLM"/>
    </source>
</evidence>
<evidence type="ECO:0000313" key="1">
    <source>
        <dbReference type="EMBL" id="GIH69142.1"/>
    </source>
</evidence>
<proteinExistence type="predicted"/>
<name>A0A8J3R4W2_9ACTN</name>
<reference evidence="1" key="1">
    <citation type="submission" date="2021-01" db="EMBL/GenBank/DDBJ databases">
        <title>Whole genome shotgun sequence of Sphaerimonospora thailandensis NBRC 107569.</title>
        <authorList>
            <person name="Komaki H."/>
            <person name="Tamura T."/>
        </authorList>
    </citation>
    <scope>NUCLEOTIDE SEQUENCE</scope>
    <source>
        <strain evidence="1">NBRC 107569</strain>
    </source>
</reference>
<keyword evidence="2" id="KW-1185">Reference proteome</keyword>
<dbReference type="EMBL" id="BOOG01000012">
    <property type="protein sequence ID" value="GIH69142.1"/>
    <property type="molecule type" value="Genomic_DNA"/>
</dbReference>
<accession>A0A8J3R4W2</accession>
<dbReference type="AlphaFoldDB" id="A0A8J3R4W2"/>
<sequence length="345" mass="38368">MRIGYSFWGFIGPGIVDTPDGGRFWRQGIIDTLLGHGHEVILLQQDRDRLEAGTAQPYVWDTGLPPLDVLFCEWRWPLPGRNTTPCGTTGHTCDLHRQADLLAHYTDRGTPTVLWDTDRQLPSDDLLRGTPHVIVCDPALRPSPPAPTLAAMVPDDLLEAADPTRLAVADRPLDLAYVGNQYDRDEAFDRFFAPPAARVPHRVAGKWTRIEPWPHVNFTGRAPFTEVSPIYSTALATVLLMPDRYSATGSVSQRFPEAVLAGCLPLTPTTLLSADQITPTELHVADGDEVLERLAWLRGIQGTPEHADLIAACLNRLNLFRHSRQVAELERLMATLTHSTRKAYR</sequence>
<protein>
    <recommendedName>
        <fullName evidence="3">Spore maturation protein CgeB</fullName>
    </recommendedName>
</protein>